<feature type="domain" description="ABC transporter" evidence="5">
    <location>
        <begin position="7"/>
        <end position="258"/>
    </location>
</feature>
<dbReference type="AlphaFoldDB" id="A0A0V8HFN6"/>
<dbReference type="CDD" id="cd03257">
    <property type="entry name" value="ABC_NikE_OppD_transporters"/>
    <property type="match status" value="1"/>
</dbReference>
<comment type="similarity">
    <text evidence="1">Belongs to the ABC transporter superfamily.</text>
</comment>
<dbReference type="InterPro" id="IPR017871">
    <property type="entry name" value="ABC_transporter-like_CS"/>
</dbReference>
<evidence type="ECO:0000256" key="4">
    <source>
        <dbReference type="ARBA" id="ARBA00022840"/>
    </source>
</evidence>
<dbReference type="PROSITE" id="PS00211">
    <property type="entry name" value="ABC_TRANSPORTER_1"/>
    <property type="match status" value="1"/>
</dbReference>
<dbReference type="GO" id="GO:0015833">
    <property type="term" value="P:peptide transport"/>
    <property type="evidence" value="ECO:0007669"/>
    <property type="project" value="InterPro"/>
</dbReference>
<dbReference type="FunFam" id="3.40.50.300:FF:000016">
    <property type="entry name" value="Oligopeptide ABC transporter ATP-binding component"/>
    <property type="match status" value="1"/>
</dbReference>
<keyword evidence="7" id="KW-1185">Reference proteome</keyword>
<dbReference type="SUPFAM" id="SSF52540">
    <property type="entry name" value="P-loop containing nucleoside triphosphate hydrolases"/>
    <property type="match status" value="1"/>
</dbReference>
<dbReference type="NCBIfam" id="TIGR01727">
    <property type="entry name" value="oligo_HPY"/>
    <property type="match status" value="1"/>
</dbReference>
<dbReference type="InterPro" id="IPR003439">
    <property type="entry name" value="ABC_transporter-like_ATP-bd"/>
</dbReference>
<keyword evidence="4 6" id="KW-0067">ATP-binding</keyword>
<organism evidence="6 7">
    <name type="scientific">[Bacillus] enclensis</name>
    <dbReference type="NCBI Taxonomy" id="1402860"/>
    <lineage>
        <taxon>Bacteria</taxon>
        <taxon>Bacillati</taxon>
        <taxon>Bacillota</taxon>
        <taxon>Bacilli</taxon>
        <taxon>Bacillales</taxon>
        <taxon>Bacillaceae</taxon>
        <taxon>Rossellomorea</taxon>
    </lineage>
</organism>
<evidence type="ECO:0000313" key="6">
    <source>
        <dbReference type="EMBL" id="SCC22019.1"/>
    </source>
</evidence>
<accession>A0A0V8HFN6</accession>
<reference evidence="7" key="1">
    <citation type="submission" date="2016-08" db="EMBL/GenBank/DDBJ databases">
        <authorList>
            <person name="Varghese N."/>
            <person name="Submissions Spin"/>
        </authorList>
    </citation>
    <scope>NUCLEOTIDE SEQUENCE [LARGE SCALE GENOMIC DNA]</scope>
    <source>
        <strain evidence="7">SGD-1123</strain>
    </source>
</reference>
<dbReference type="InterPro" id="IPR003593">
    <property type="entry name" value="AAA+_ATPase"/>
</dbReference>
<dbReference type="PANTHER" id="PTHR43776">
    <property type="entry name" value="TRANSPORT ATP-BINDING PROTEIN"/>
    <property type="match status" value="1"/>
</dbReference>
<dbReference type="PROSITE" id="PS50893">
    <property type="entry name" value="ABC_TRANSPORTER_2"/>
    <property type="match status" value="1"/>
</dbReference>
<dbReference type="NCBIfam" id="NF008453">
    <property type="entry name" value="PRK11308.1"/>
    <property type="match status" value="1"/>
</dbReference>
<dbReference type="InterPro" id="IPR050319">
    <property type="entry name" value="ABC_transp_ATP-bind"/>
</dbReference>
<keyword evidence="2" id="KW-0813">Transport</keyword>
<dbReference type="Pfam" id="PF08352">
    <property type="entry name" value="oligo_HPY"/>
    <property type="match status" value="1"/>
</dbReference>
<evidence type="ECO:0000256" key="3">
    <source>
        <dbReference type="ARBA" id="ARBA00022741"/>
    </source>
</evidence>
<dbReference type="PANTHER" id="PTHR43776:SF8">
    <property type="entry name" value="ABC TRANSPORTER, ATP-BINDING PROTEIN"/>
    <property type="match status" value="1"/>
</dbReference>
<dbReference type="InterPro" id="IPR013563">
    <property type="entry name" value="Oligopep_ABC_C"/>
</dbReference>
<keyword evidence="3" id="KW-0547">Nucleotide-binding</keyword>
<dbReference type="OrthoDB" id="9802264at2"/>
<name>A0A0V8HFN6_9BACI</name>
<sequence length="332" mass="37345">MDREALLEVKNLKKYFPIKGGIFGKKTIKQVKAVDDVSFEVFKGETLGIVGESGCGKSTTGRALLRLLEPTAGDIYFQGKNIAHLKKNEMRMLRKDMQIVFQDPFASLNPRMKVGEIIEEPLINFSIGDKQVRKKRVLEIMEQVGLTPSQIDRYPHEFSGGQRQRIGIARALATNPKLIIADEPVSALDVSIQSQVLNLLKDLQKELDLTYIFISHDLSVVKHFCDRIGVMYLGKMVEIADKSELYHRPMHPYAQALLSAVPSPNPKKKKERIVLQGDVPSPSDPPSGCTFHPRCFECMDICSEVTPVLEEKEPGRLVSCHLYSDENKKIIV</sequence>
<proteinExistence type="inferred from homology"/>
<dbReference type="Gene3D" id="3.40.50.300">
    <property type="entry name" value="P-loop containing nucleotide triphosphate hydrolases"/>
    <property type="match status" value="1"/>
</dbReference>
<evidence type="ECO:0000256" key="1">
    <source>
        <dbReference type="ARBA" id="ARBA00005417"/>
    </source>
</evidence>
<dbReference type="EMBL" id="FMAU01000004">
    <property type="protein sequence ID" value="SCC22019.1"/>
    <property type="molecule type" value="Genomic_DNA"/>
</dbReference>
<dbReference type="GO" id="GO:0055085">
    <property type="term" value="P:transmembrane transport"/>
    <property type="evidence" value="ECO:0007669"/>
    <property type="project" value="UniProtKB-ARBA"/>
</dbReference>
<protein>
    <submittedName>
        <fullName evidence="6">Peptide/nickel transport system ATP-binding protein</fullName>
    </submittedName>
</protein>
<evidence type="ECO:0000313" key="7">
    <source>
        <dbReference type="Proteomes" id="UP000181997"/>
    </source>
</evidence>
<evidence type="ECO:0000256" key="2">
    <source>
        <dbReference type="ARBA" id="ARBA00022448"/>
    </source>
</evidence>
<gene>
    <name evidence="6" type="ORF">GA0061094_3187</name>
</gene>
<dbReference type="InterPro" id="IPR027417">
    <property type="entry name" value="P-loop_NTPase"/>
</dbReference>
<dbReference type="Pfam" id="PF00005">
    <property type="entry name" value="ABC_tran"/>
    <property type="match status" value="1"/>
</dbReference>
<dbReference type="RefSeq" id="WP_058299203.1">
    <property type="nucleotide sequence ID" value="NZ_FMAU01000004.1"/>
</dbReference>
<dbReference type="Proteomes" id="UP000181997">
    <property type="component" value="Unassembled WGS sequence"/>
</dbReference>
<evidence type="ECO:0000259" key="5">
    <source>
        <dbReference type="PROSITE" id="PS50893"/>
    </source>
</evidence>
<dbReference type="SMART" id="SM00382">
    <property type="entry name" value="AAA"/>
    <property type="match status" value="1"/>
</dbReference>
<dbReference type="GO" id="GO:0016887">
    <property type="term" value="F:ATP hydrolysis activity"/>
    <property type="evidence" value="ECO:0007669"/>
    <property type="project" value="InterPro"/>
</dbReference>
<dbReference type="GO" id="GO:0005524">
    <property type="term" value="F:ATP binding"/>
    <property type="evidence" value="ECO:0007669"/>
    <property type="project" value="UniProtKB-KW"/>
</dbReference>